<comment type="similarity">
    <text evidence="2 11">Belongs to the shikimate kinase family.</text>
</comment>
<feature type="region of interest" description="Disordered" evidence="12">
    <location>
        <begin position="161"/>
        <end position="182"/>
    </location>
</feature>
<keyword evidence="8 11" id="KW-0067">ATP-binding</keyword>
<gene>
    <name evidence="11" type="primary">aroK</name>
    <name evidence="13" type="ORF">FHR31_000281</name>
</gene>
<dbReference type="Pfam" id="PF01202">
    <property type="entry name" value="SKI"/>
    <property type="match status" value="1"/>
</dbReference>
<dbReference type="CDD" id="cd00464">
    <property type="entry name" value="SK"/>
    <property type="match status" value="1"/>
</dbReference>
<dbReference type="InterPro" id="IPR023000">
    <property type="entry name" value="Shikimate_kinase_CS"/>
</dbReference>
<dbReference type="EC" id="2.7.1.71" evidence="3 11"/>
<dbReference type="Proteomes" id="UP000530850">
    <property type="component" value="Unassembled WGS sequence"/>
</dbReference>
<dbReference type="PANTHER" id="PTHR21087:SF16">
    <property type="entry name" value="SHIKIMATE KINASE 1, CHLOROPLASTIC"/>
    <property type="match status" value="1"/>
</dbReference>
<comment type="catalytic activity">
    <reaction evidence="10 11">
        <text>shikimate + ATP = 3-phosphoshikimate + ADP + H(+)</text>
        <dbReference type="Rhea" id="RHEA:13121"/>
        <dbReference type="ChEBI" id="CHEBI:15378"/>
        <dbReference type="ChEBI" id="CHEBI:30616"/>
        <dbReference type="ChEBI" id="CHEBI:36208"/>
        <dbReference type="ChEBI" id="CHEBI:145989"/>
        <dbReference type="ChEBI" id="CHEBI:456216"/>
        <dbReference type="EC" id="2.7.1.71"/>
    </reaction>
</comment>
<reference evidence="13 14" key="1">
    <citation type="submission" date="2020-08" db="EMBL/GenBank/DDBJ databases">
        <title>Sequencing the genomes of 1000 actinobacteria strains.</title>
        <authorList>
            <person name="Klenk H.-P."/>
        </authorList>
    </citation>
    <scope>NUCLEOTIDE SEQUENCE [LARGE SCALE GENOMIC DNA]</scope>
    <source>
        <strain evidence="13 14">DSM 22242</strain>
    </source>
</reference>
<dbReference type="InterPro" id="IPR031322">
    <property type="entry name" value="Shikimate/glucono_kinase"/>
</dbReference>
<dbReference type="PROSITE" id="PS01128">
    <property type="entry name" value="SHIKIMATE_KINASE"/>
    <property type="match status" value="1"/>
</dbReference>
<feature type="binding site" evidence="11">
    <location>
        <position position="51"/>
    </location>
    <ligand>
        <name>substrate</name>
    </ligand>
</feature>
<keyword evidence="5 11" id="KW-0808">Transferase</keyword>
<feature type="binding site" evidence="11">
    <location>
        <begin position="5"/>
        <end position="10"/>
    </location>
    <ligand>
        <name>ATP</name>
        <dbReference type="ChEBI" id="CHEBI:30616"/>
    </ligand>
</feature>
<keyword evidence="4 11" id="KW-0028">Amino-acid biosynthesis</keyword>
<dbReference type="InterPro" id="IPR027417">
    <property type="entry name" value="P-loop_NTPase"/>
</dbReference>
<evidence type="ECO:0000256" key="7">
    <source>
        <dbReference type="ARBA" id="ARBA00022777"/>
    </source>
</evidence>
<comment type="caution">
    <text evidence="13">The sequence shown here is derived from an EMBL/GenBank/DDBJ whole genome shotgun (WGS) entry which is preliminary data.</text>
</comment>
<feature type="binding site" evidence="11">
    <location>
        <position position="9"/>
    </location>
    <ligand>
        <name>Mg(2+)</name>
        <dbReference type="ChEBI" id="CHEBI:18420"/>
    </ligand>
</feature>
<dbReference type="PRINTS" id="PR01100">
    <property type="entry name" value="SHIKIMTKNASE"/>
</dbReference>
<feature type="binding site" evidence="11">
    <location>
        <position position="27"/>
    </location>
    <ligand>
        <name>substrate</name>
    </ligand>
</feature>
<feature type="binding site" evidence="11">
    <location>
        <position position="74"/>
    </location>
    <ligand>
        <name>substrate</name>
    </ligand>
</feature>
<organism evidence="13 14">
    <name type="scientific">Parvibacter caecicola</name>
    <dbReference type="NCBI Taxonomy" id="747645"/>
    <lineage>
        <taxon>Bacteria</taxon>
        <taxon>Bacillati</taxon>
        <taxon>Actinomycetota</taxon>
        <taxon>Coriobacteriia</taxon>
        <taxon>Coriobacteriales</taxon>
        <taxon>Coriobacteriaceae</taxon>
        <taxon>Parvibacter</taxon>
    </lineage>
</organism>
<dbReference type="HAMAP" id="MF_00109">
    <property type="entry name" value="Shikimate_kinase"/>
    <property type="match status" value="1"/>
</dbReference>
<comment type="pathway">
    <text evidence="1 11">Metabolic intermediate biosynthesis; chorismate biosynthesis; chorismate from D-erythrose 4-phosphate and phosphoenolpyruvate: step 5/7.</text>
</comment>
<dbReference type="GO" id="GO:0009423">
    <property type="term" value="P:chorismate biosynthetic process"/>
    <property type="evidence" value="ECO:0007669"/>
    <property type="project" value="UniProtKB-UniRule"/>
</dbReference>
<dbReference type="AlphaFoldDB" id="A0A7W5D0I7"/>
<dbReference type="GO" id="GO:0009073">
    <property type="term" value="P:aromatic amino acid family biosynthetic process"/>
    <property type="evidence" value="ECO:0007669"/>
    <property type="project" value="UniProtKB-KW"/>
</dbReference>
<evidence type="ECO:0000256" key="10">
    <source>
        <dbReference type="ARBA" id="ARBA00048567"/>
    </source>
</evidence>
<comment type="subunit">
    <text evidence="11">Monomer.</text>
</comment>
<evidence type="ECO:0000256" key="11">
    <source>
        <dbReference type="HAMAP-Rule" id="MF_00109"/>
    </source>
</evidence>
<keyword evidence="11" id="KW-0460">Magnesium</keyword>
<dbReference type="InterPro" id="IPR000623">
    <property type="entry name" value="Shikimate_kinase/TSH1"/>
</dbReference>
<dbReference type="EMBL" id="JACHYA010000001">
    <property type="protein sequence ID" value="MBB3170501.1"/>
    <property type="molecule type" value="Genomic_DNA"/>
</dbReference>
<dbReference type="GO" id="GO:0005829">
    <property type="term" value="C:cytosol"/>
    <property type="evidence" value="ECO:0007669"/>
    <property type="project" value="TreeGrafter"/>
</dbReference>
<evidence type="ECO:0000256" key="9">
    <source>
        <dbReference type="ARBA" id="ARBA00023141"/>
    </source>
</evidence>
<evidence type="ECO:0000256" key="2">
    <source>
        <dbReference type="ARBA" id="ARBA00006997"/>
    </source>
</evidence>
<feature type="binding site" evidence="11">
    <location>
        <position position="112"/>
    </location>
    <ligand>
        <name>ATP</name>
        <dbReference type="ChEBI" id="CHEBI:30616"/>
    </ligand>
</feature>
<evidence type="ECO:0000256" key="8">
    <source>
        <dbReference type="ARBA" id="ARBA00022840"/>
    </source>
</evidence>
<keyword evidence="9 11" id="KW-0057">Aromatic amino acid biosynthesis</keyword>
<evidence type="ECO:0000313" key="14">
    <source>
        <dbReference type="Proteomes" id="UP000530850"/>
    </source>
</evidence>
<keyword evidence="7 11" id="KW-0418">Kinase</keyword>
<sequence length="182" mass="19970">MGFMGAGKTSVSRYMARRWKFSAIDLDVYLERREGRVIRDIFAEDGEAAFRAIETDVLREVGESPNPSLVSCGGGIVERSENRELLERLGTVVHLRVSADEAAGRISNKSTRPLFNDIEGARALCERRAPLYDAAADVVVDTAGKSVAQIAYEVMGALRRRGDVRPQPKDGQAAAEERDTLS</sequence>
<evidence type="ECO:0000313" key="13">
    <source>
        <dbReference type="EMBL" id="MBB3170501.1"/>
    </source>
</evidence>
<comment type="cofactor">
    <cofactor evidence="11">
        <name>Mg(2+)</name>
        <dbReference type="ChEBI" id="CHEBI:18420"/>
    </cofactor>
    <text evidence="11">Binds 1 Mg(2+) ion per subunit.</text>
</comment>
<keyword evidence="11" id="KW-0479">Metal-binding</keyword>
<comment type="subcellular location">
    <subcellularLocation>
        <location evidence="11">Cytoplasm</location>
    </subcellularLocation>
</comment>
<feature type="binding site" evidence="11">
    <location>
        <position position="128"/>
    </location>
    <ligand>
        <name>substrate</name>
    </ligand>
</feature>
<dbReference type="GO" id="GO:0008652">
    <property type="term" value="P:amino acid biosynthetic process"/>
    <property type="evidence" value="ECO:0007669"/>
    <property type="project" value="UniProtKB-KW"/>
</dbReference>
<evidence type="ECO:0000256" key="1">
    <source>
        <dbReference type="ARBA" id="ARBA00004842"/>
    </source>
</evidence>
<dbReference type="UniPathway" id="UPA00053">
    <property type="reaction ID" value="UER00088"/>
</dbReference>
<evidence type="ECO:0000256" key="5">
    <source>
        <dbReference type="ARBA" id="ARBA00022679"/>
    </source>
</evidence>
<evidence type="ECO:0000256" key="4">
    <source>
        <dbReference type="ARBA" id="ARBA00022605"/>
    </source>
</evidence>
<comment type="caution">
    <text evidence="11">Lacks conserved residue(s) required for the propagation of feature annotation.</text>
</comment>
<dbReference type="GO" id="GO:0004765">
    <property type="term" value="F:shikimate kinase activity"/>
    <property type="evidence" value="ECO:0007669"/>
    <property type="project" value="UniProtKB-UniRule"/>
</dbReference>
<dbReference type="GO" id="GO:0005524">
    <property type="term" value="F:ATP binding"/>
    <property type="evidence" value="ECO:0007669"/>
    <property type="project" value="UniProtKB-UniRule"/>
</dbReference>
<evidence type="ECO:0000256" key="6">
    <source>
        <dbReference type="ARBA" id="ARBA00022741"/>
    </source>
</evidence>
<dbReference type="SUPFAM" id="SSF52540">
    <property type="entry name" value="P-loop containing nucleoside triphosphate hydrolases"/>
    <property type="match status" value="1"/>
</dbReference>
<dbReference type="PANTHER" id="PTHR21087">
    <property type="entry name" value="SHIKIMATE KINASE"/>
    <property type="match status" value="1"/>
</dbReference>
<evidence type="ECO:0000256" key="3">
    <source>
        <dbReference type="ARBA" id="ARBA00012154"/>
    </source>
</evidence>
<name>A0A7W5D0I7_9ACTN</name>
<keyword evidence="6 11" id="KW-0547">Nucleotide-binding</keyword>
<evidence type="ECO:0000256" key="12">
    <source>
        <dbReference type="SAM" id="MobiDB-lite"/>
    </source>
</evidence>
<protein>
    <recommendedName>
        <fullName evidence="3 11">Shikimate kinase</fullName>
        <shortName evidence="11">SK</shortName>
        <ecNumber evidence="3 11">2.7.1.71</ecNumber>
    </recommendedName>
</protein>
<accession>A0A7W5D0I7</accession>
<dbReference type="GO" id="GO:0000287">
    <property type="term" value="F:magnesium ion binding"/>
    <property type="evidence" value="ECO:0007669"/>
    <property type="project" value="UniProtKB-UniRule"/>
</dbReference>
<keyword evidence="11" id="KW-0963">Cytoplasm</keyword>
<comment type="function">
    <text evidence="11">Catalyzes the specific phosphorylation of the 3-hydroxyl group of shikimic acid using ATP as a cosubstrate.</text>
</comment>
<proteinExistence type="inferred from homology"/>
<dbReference type="Gene3D" id="3.40.50.300">
    <property type="entry name" value="P-loop containing nucleotide triphosphate hydrolases"/>
    <property type="match status" value="1"/>
</dbReference>